<dbReference type="EMBL" id="VFQX01000035">
    <property type="protein sequence ID" value="KAF0977308.1"/>
    <property type="molecule type" value="Genomic_DNA"/>
</dbReference>
<evidence type="ECO:0000313" key="3">
    <source>
        <dbReference type="Proteomes" id="UP000444721"/>
    </source>
</evidence>
<evidence type="ECO:0000313" key="2">
    <source>
        <dbReference type="EMBL" id="KAF0977308.1"/>
    </source>
</evidence>
<dbReference type="VEuPathDB" id="AmoebaDB:FDP41_003961"/>
<dbReference type="VEuPathDB" id="AmoebaDB:NfTy_063030"/>
<organism evidence="2 3">
    <name type="scientific">Naegleria fowleri</name>
    <name type="common">Brain eating amoeba</name>
    <dbReference type="NCBI Taxonomy" id="5763"/>
    <lineage>
        <taxon>Eukaryota</taxon>
        <taxon>Discoba</taxon>
        <taxon>Heterolobosea</taxon>
        <taxon>Tetramitia</taxon>
        <taxon>Eutetramitia</taxon>
        <taxon>Vahlkampfiidae</taxon>
        <taxon>Naegleria</taxon>
    </lineage>
</organism>
<keyword evidence="1" id="KW-0472">Membrane</keyword>
<dbReference type="AlphaFoldDB" id="A0A6A5BTM2"/>
<proteinExistence type="predicted"/>
<keyword evidence="3" id="KW-1185">Reference proteome</keyword>
<evidence type="ECO:0000256" key="1">
    <source>
        <dbReference type="SAM" id="Phobius"/>
    </source>
</evidence>
<comment type="caution">
    <text evidence="2">The sequence shown here is derived from an EMBL/GenBank/DDBJ whole genome shotgun (WGS) entry which is preliminary data.</text>
</comment>
<protein>
    <submittedName>
        <fullName evidence="2">Uncharacterized protein</fullName>
    </submittedName>
</protein>
<name>A0A6A5BTM2_NAEFO</name>
<feature type="transmembrane region" description="Helical" evidence="1">
    <location>
        <begin position="42"/>
        <end position="63"/>
    </location>
</feature>
<reference evidence="2 3" key="1">
    <citation type="journal article" date="2019" name="Sci. Rep.">
        <title>Nanopore sequencing improves the draft genome of the human pathogenic amoeba Naegleria fowleri.</title>
        <authorList>
            <person name="Liechti N."/>
            <person name="Schurch N."/>
            <person name="Bruggmann R."/>
            <person name="Wittwer M."/>
        </authorList>
    </citation>
    <scope>NUCLEOTIDE SEQUENCE [LARGE SCALE GENOMIC DNA]</scope>
    <source>
        <strain evidence="2 3">ATCC 30894</strain>
    </source>
</reference>
<sequence>MIYIEETYEELDKNASQWHRMLVETLKINKIIFEGRSKVPKLMSLMEICYLFGLYFVAAYFVTNSTNTKQRGKRLFTKSNLKQETILEWLTRKNTDTYPGFTLAHLVCTFKWPVKMAHLDQAKKNKVYLAQDLIQYLGNVDRADILSIKDDDGETPLFMAYRNNFMIHEFSAVIDTKITNNSGEKAEDVVN</sequence>
<dbReference type="RefSeq" id="XP_044562021.1">
    <property type="nucleotide sequence ID" value="XM_044707323.1"/>
</dbReference>
<dbReference type="VEuPathDB" id="AmoebaDB:NF0046850"/>
<keyword evidence="1" id="KW-0812">Transmembrane</keyword>
<keyword evidence="1" id="KW-1133">Transmembrane helix</keyword>
<gene>
    <name evidence="2" type="ORF">FDP41_003961</name>
</gene>
<dbReference type="GeneID" id="68111179"/>
<dbReference type="Proteomes" id="UP000444721">
    <property type="component" value="Unassembled WGS sequence"/>
</dbReference>
<accession>A0A6A5BTM2</accession>